<dbReference type="Proteomes" id="UP000026915">
    <property type="component" value="Chromosome 5"/>
</dbReference>
<feature type="transmembrane region" description="Helical" evidence="1">
    <location>
        <begin position="12"/>
        <end position="32"/>
    </location>
</feature>
<sequence>MLERQESFFKFITLYPLLHFLGFVFFSFWLVMMRKCLAHPQFCSPMERCFTLQGGWLYGAGMNTVG</sequence>
<dbReference type="AlphaFoldDB" id="A0A061EWY9"/>
<proteinExistence type="predicted"/>
<keyword evidence="1" id="KW-0812">Transmembrane</keyword>
<dbReference type="Gramene" id="EOY08947">
    <property type="protein sequence ID" value="EOY08947"/>
    <property type="gene ID" value="TCM_024242"/>
</dbReference>
<dbReference type="HOGENOM" id="CLU_2836400_0_0_1"/>
<organism evidence="2 3">
    <name type="scientific">Theobroma cacao</name>
    <name type="common">Cacao</name>
    <name type="synonym">Cocoa</name>
    <dbReference type="NCBI Taxonomy" id="3641"/>
    <lineage>
        <taxon>Eukaryota</taxon>
        <taxon>Viridiplantae</taxon>
        <taxon>Streptophyta</taxon>
        <taxon>Embryophyta</taxon>
        <taxon>Tracheophyta</taxon>
        <taxon>Spermatophyta</taxon>
        <taxon>Magnoliopsida</taxon>
        <taxon>eudicotyledons</taxon>
        <taxon>Gunneridae</taxon>
        <taxon>Pentapetalae</taxon>
        <taxon>rosids</taxon>
        <taxon>malvids</taxon>
        <taxon>Malvales</taxon>
        <taxon>Malvaceae</taxon>
        <taxon>Byttnerioideae</taxon>
        <taxon>Theobroma</taxon>
    </lineage>
</organism>
<accession>A0A061EWY9</accession>
<name>A0A061EWY9_THECC</name>
<dbReference type="InParanoid" id="A0A061EWY9"/>
<reference evidence="2 3" key="1">
    <citation type="journal article" date="2013" name="Genome Biol.">
        <title>The genome sequence of the most widely cultivated cacao type and its use to identify candidate genes regulating pod color.</title>
        <authorList>
            <person name="Motamayor J.C."/>
            <person name="Mockaitis K."/>
            <person name="Schmutz J."/>
            <person name="Haiminen N."/>
            <person name="Iii D.L."/>
            <person name="Cornejo O."/>
            <person name="Findley S.D."/>
            <person name="Zheng P."/>
            <person name="Utro F."/>
            <person name="Royaert S."/>
            <person name="Saski C."/>
            <person name="Jenkins J."/>
            <person name="Podicheti R."/>
            <person name="Zhao M."/>
            <person name="Scheffler B.E."/>
            <person name="Stack J.C."/>
            <person name="Feltus F.A."/>
            <person name="Mustiga G.M."/>
            <person name="Amores F."/>
            <person name="Phillips W."/>
            <person name="Marelli J.P."/>
            <person name="May G.D."/>
            <person name="Shapiro H."/>
            <person name="Ma J."/>
            <person name="Bustamante C.D."/>
            <person name="Schnell R.J."/>
            <person name="Main D."/>
            <person name="Gilbert D."/>
            <person name="Parida L."/>
            <person name="Kuhn D.N."/>
        </authorList>
    </citation>
    <scope>NUCLEOTIDE SEQUENCE [LARGE SCALE GENOMIC DNA]</scope>
    <source>
        <strain evidence="3">cv. Matina 1-6</strain>
    </source>
</reference>
<keyword evidence="1" id="KW-1133">Transmembrane helix</keyword>
<protein>
    <submittedName>
        <fullName evidence="2">Uncharacterized protein</fullName>
    </submittedName>
</protein>
<gene>
    <name evidence="2" type="ORF">TCM_024242</name>
</gene>
<evidence type="ECO:0000256" key="1">
    <source>
        <dbReference type="SAM" id="Phobius"/>
    </source>
</evidence>
<dbReference type="EMBL" id="CM001883">
    <property type="protein sequence ID" value="EOY08947.1"/>
    <property type="molecule type" value="Genomic_DNA"/>
</dbReference>
<evidence type="ECO:0000313" key="3">
    <source>
        <dbReference type="Proteomes" id="UP000026915"/>
    </source>
</evidence>
<evidence type="ECO:0000313" key="2">
    <source>
        <dbReference type="EMBL" id="EOY08947.1"/>
    </source>
</evidence>
<keyword evidence="3" id="KW-1185">Reference proteome</keyword>
<keyword evidence="1" id="KW-0472">Membrane</keyword>